<evidence type="ECO:0000313" key="8">
    <source>
        <dbReference type="Proteomes" id="UP001291623"/>
    </source>
</evidence>
<evidence type="ECO:0000256" key="1">
    <source>
        <dbReference type="ARBA" id="ARBA00009995"/>
    </source>
</evidence>
<proteinExistence type="inferred from homology"/>
<dbReference type="EMBL" id="JAVYJV010000020">
    <property type="protein sequence ID" value="KAK4344407.1"/>
    <property type="molecule type" value="Genomic_DNA"/>
</dbReference>
<reference evidence="7" key="1">
    <citation type="submission" date="2023-12" db="EMBL/GenBank/DDBJ databases">
        <title>Genome assembly of Anisodus tanguticus.</title>
        <authorList>
            <person name="Wang Y.-J."/>
        </authorList>
    </citation>
    <scope>NUCLEOTIDE SEQUENCE</scope>
    <source>
        <strain evidence="7">KB-2021</strain>
        <tissue evidence="7">Leaf</tissue>
    </source>
</reference>
<comment type="similarity">
    <text evidence="1 4">Belongs to the UDP-glycosyltransferase family.</text>
</comment>
<evidence type="ECO:0000256" key="5">
    <source>
        <dbReference type="RuleBase" id="RU362057"/>
    </source>
</evidence>
<dbReference type="PANTHER" id="PTHR48044">
    <property type="entry name" value="GLYCOSYLTRANSFERASE"/>
    <property type="match status" value="1"/>
</dbReference>
<gene>
    <name evidence="7" type="ORF">RND71_037501</name>
</gene>
<dbReference type="PROSITE" id="PS00375">
    <property type="entry name" value="UDPGT"/>
    <property type="match status" value="1"/>
</dbReference>
<protein>
    <recommendedName>
        <fullName evidence="5">Glycosyltransferase</fullName>
        <ecNumber evidence="5">2.4.1.-</ecNumber>
    </recommendedName>
</protein>
<sequence length="465" mass="52528">MATNSSTTTLYLSSVIVAIIPWPEHGHLNQLFHIANFISSHNIPLHFISLTNKNQELKIRAQNSLSTSRIQFNDLIAPSITQNSQPKDVNFADEYAFLAYLDKLGDPICKKCIALSKRAKKLVIVFDSLMTDVIKDVYSISNAVCYSFHAIPAFTMYSTFRQVVDKYQDQVARQVFDELPKVEDCFGPDVFEFVKKEIECNLNNGEFMNSCRELEGNYLDLLANVRNKPLFALGPFHMLLESPESSSNRDRHECLEFLDKQDVNSVIFVSFGTTTTLSLEQVNELVLGLERSNHKFIWVLREADKKMDTEKCEGWKEGSFELPEGFEERVEGRGMVVRNWVPQLEILGHKSIGGFLSHCGWNSCMESVSMGVPIATWPISVDQPYNAVFVTNVLKIGIPVRSWACREELVTSAVIENAVRTLMGTTQGDEMRKRAMKLSNKIKSSVSPGGLAHKERESFISCITK</sequence>
<evidence type="ECO:0000256" key="3">
    <source>
        <dbReference type="ARBA" id="ARBA00022679"/>
    </source>
</evidence>
<dbReference type="FunFam" id="3.40.50.2000:FF:000060">
    <property type="entry name" value="Glycosyltransferase"/>
    <property type="match status" value="1"/>
</dbReference>
<dbReference type="Gene3D" id="3.40.50.2000">
    <property type="entry name" value="Glycogen Phosphorylase B"/>
    <property type="match status" value="2"/>
</dbReference>
<evidence type="ECO:0000259" key="6">
    <source>
        <dbReference type="Pfam" id="PF26168"/>
    </source>
</evidence>
<evidence type="ECO:0000256" key="2">
    <source>
        <dbReference type="ARBA" id="ARBA00022676"/>
    </source>
</evidence>
<feature type="domain" description="Glycosyltransferase N-terminal" evidence="6">
    <location>
        <begin position="14"/>
        <end position="237"/>
    </location>
</feature>
<dbReference type="SUPFAM" id="SSF53756">
    <property type="entry name" value="UDP-Glycosyltransferase/glycogen phosphorylase"/>
    <property type="match status" value="1"/>
</dbReference>
<keyword evidence="3 4" id="KW-0808">Transferase</keyword>
<dbReference type="InterPro" id="IPR058980">
    <property type="entry name" value="Glyco_transf_N"/>
</dbReference>
<dbReference type="EC" id="2.4.1.-" evidence="5"/>
<accession>A0AAE1UV25</accession>
<name>A0AAE1UV25_9SOLA</name>
<evidence type="ECO:0000256" key="4">
    <source>
        <dbReference type="RuleBase" id="RU003718"/>
    </source>
</evidence>
<keyword evidence="2 4" id="KW-0328">Glycosyltransferase</keyword>
<dbReference type="InterPro" id="IPR002213">
    <property type="entry name" value="UDP_glucos_trans"/>
</dbReference>
<comment type="caution">
    <text evidence="7">The sequence shown here is derived from an EMBL/GenBank/DDBJ whole genome shotgun (WGS) entry which is preliminary data.</text>
</comment>
<dbReference type="GO" id="GO:0008194">
    <property type="term" value="F:UDP-glycosyltransferase activity"/>
    <property type="evidence" value="ECO:0007669"/>
    <property type="project" value="InterPro"/>
</dbReference>
<dbReference type="InterPro" id="IPR035595">
    <property type="entry name" value="UDP_glycos_trans_CS"/>
</dbReference>
<keyword evidence="8" id="KW-1185">Reference proteome</keyword>
<dbReference type="Proteomes" id="UP001291623">
    <property type="component" value="Unassembled WGS sequence"/>
</dbReference>
<dbReference type="GO" id="GO:0016138">
    <property type="term" value="P:glycoside biosynthetic process"/>
    <property type="evidence" value="ECO:0007669"/>
    <property type="project" value="UniProtKB-ARBA"/>
</dbReference>
<dbReference type="Pfam" id="PF26168">
    <property type="entry name" value="Glyco_transf_N"/>
    <property type="match status" value="1"/>
</dbReference>
<dbReference type="Pfam" id="PF00201">
    <property type="entry name" value="UDPGT"/>
    <property type="match status" value="1"/>
</dbReference>
<dbReference type="PANTHER" id="PTHR48044:SF20">
    <property type="entry name" value="GLYCOSYLTRANSFERASE"/>
    <property type="match status" value="1"/>
</dbReference>
<dbReference type="AlphaFoldDB" id="A0AAE1UV25"/>
<dbReference type="CDD" id="cd03784">
    <property type="entry name" value="GT1_Gtf-like"/>
    <property type="match status" value="1"/>
</dbReference>
<organism evidence="7 8">
    <name type="scientific">Anisodus tanguticus</name>
    <dbReference type="NCBI Taxonomy" id="243964"/>
    <lineage>
        <taxon>Eukaryota</taxon>
        <taxon>Viridiplantae</taxon>
        <taxon>Streptophyta</taxon>
        <taxon>Embryophyta</taxon>
        <taxon>Tracheophyta</taxon>
        <taxon>Spermatophyta</taxon>
        <taxon>Magnoliopsida</taxon>
        <taxon>eudicotyledons</taxon>
        <taxon>Gunneridae</taxon>
        <taxon>Pentapetalae</taxon>
        <taxon>asterids</taxon>
        <taxon>lamiids</taxon>
        <taxon>Solanales</taxon>
        <taxon>Solanaceae</taxon>
        <taxon>Solanoideae</taxon>
        <taxon>Hyoscyameae</taxon>
        <taxon>Anisodus</taxon>
    </lineage>
</organism>
<evidence type="ECO:0000313" key="7">
    <source>
        <dbReference type="EMBL" id="KAK4344407.1"/>
    </source>
</evidence>